<dbReference type="AlphaFoldDB" id="A0A329CXC4"/>
<dbReference type="Proteomes" id="UP000248918">
    <property type="component" value="Unassembled WGS sequence"/>
</dbReference>
<reference evidence="2 3" key="1">
    <citation type="submission" date="2018-06" db="EMBL/GenBank/DDBJ databases">
        <title>Genomic Encyclopedia of Type Strains, Phase III (KMG-III): the genomes of soil and plant-associated and newly described type strains.</title>
        <authorList>
            <person name="Whitman W."/>
        </authorList>
    </citation>
    <scope>NUCLEOTIDE SEQUENCE [LARGE SCALE GENOMIC DNA]</scope>
    <source>
        <strain evidence="2 3">LMG 23644</strain>
    </source>
</reference>
<dbReference type="OrthoDB" id="9839553at2"/>
<evidence type="ECO:0000313" key="3">
    <source>
        <dbReference type="Proteomes" id="UP000248918"/>
    </source>
</evidence>
<evidence type="ECO:0000256" key="1">
    <source>
        <dbReference type="SAM" id="Phobius"/>
    </source>
</evidence>
<dbReference type="EMBL" id="QLTK01000001">
    <property type="protein sequence ID" value="RAS39366.1"/>
    <property type="molecule type" value="Genomic_DNA"/>
</dbReference>
<keyword evidence="1" id="KW-0472">Membrane</keyword>
<feature type="transmembrane region" description="Helical" evidence="1">
    <location>
        <begin position="54"/>
        <end position="78"/>
    </location>
</feature>
<organism evidence="2 3">
    <name type="scientific">Paraburkholderia bryophila</name>
    <dbReference type="NCBI Taxonomy" id="420952"/>
    <lineage>
        <taxon>Bacteria</taxon>
        <taxon>Pseudomonadati</taxon>
        <taxon>Pseudomonadota</taxon>
        <taxon>Betaproteobacteria</taxon>
        <taxon>Burkholderiales</taxon>
        <taxon>Burkholderiaceae</taxon>
        <taxon>Paraburkholderia</taxon>
    </lineage>
</organism>
<name>A0A329CXC4_9BURK</name>
<proteinExistence type="predicted"/>
<evidence type="ECO:0000313" key="2">
    <source>
        <dbReference type="EMBL" id="RAS39366.1"/>
    </source>
</evidence>
<keyword evidence="1" id="KW-1133">Transmembrane helix</keyword>
<dbReference type="RefSeq" id="WP_111929308.1">
    <property type="nucleotide sequence ID" value="NZ_CADFFP010000003.1"/>
</dbReference>
<comment type="caution">
    <text evidence="2">The sequence shown here is derived from an EMBL/GenBank/DDBJ whole genome shotgun (WGS) entry which is preliminary data.</text>
</comment>
<gene>
    <name evidence="2" type="ORF">BX591_101705</name>
</gene>
<feature type="transmembrane region" description="Helical" evidence="1">
    <location>
        <begin position="21"/>
        <end position="42"/>
    </location>
</feature>
<accession>A0A329CXC4</accession>
<sequence length="155" mass="17543">MRSLILAYSRLARAPFMIRTLVGLLTFATAVLIEVLLDAVWTHFHIDLYTADRFVHVVASPIVGLLVAPMLSSLAPLFHGVPSGRTQRFDGDDPFDGGNEVTSHALRHDDFDFPKLHDDDSRDWPGRLDSGADWRTDPSYSWFSENIFYDDPHRS</sequence>
<keyword evidence="1" id="KW-0812">Transmembrane</keyword>
<protein>
    <submittedName>
        <fullName evidence="2">Uncharacterized protein</fullName>
    </submittedName>
</protein>